<dbReference type="EC" id="2.4.99.23" evidence="10"/>
<evidence type="ECO:0000256" key="8">
    <source>
        <dbReference type="ARBA" id="ARBA00023136"/>
    </source>
</evidence>
<dbReference type="KEGG" id="pace:A6070_05055"/>
<dbReference type="OrthoDB" id="9797795at2"/>
<evidence type="ECO:0000313" key="15">
    <source>
        <dbReference type="Proteomes" id="UP000182264"/>
    </source>
</evidence>
<evidence type="ECO:0000313" key="14">
    <source>
        <dbReference type="EMBL" id="APG25496.1"/>
    </source>
</evidence>
<dbReference type="Proteomes" id="UP000182264">
    <property type="component" value="Chromosome"/>
</dbReference>
<comment type="subcellular location">
    <subcellularLocation>
        <location evidence="1">Cell inner membrane</location>
        <topology evidence="1">Peripheral membrane protein</topology>
        <orientation evidence="1">Cytoplasmic side</orientation>
    </subcellularLocation>
</comment>
<evidence type="ECO:0000256" key="10">
    <source>
        <dbReference type="ARBA" id="ARBA00044041"/>
    </source>
</evidence>
<dbReference type="EMBL" id="CP015518">
    <property type="protein sequence ID" value="APG25496.1"/>
    <property type="molecule type" value="Genomic_DNA"/>
</dbReference>
<evidence type="ECO:0000256" key="13">
    <source>
        <dbReference type="ARBA" id="ARBA00049201"/>
    </source>
</evidence>
<dbReference type="CDD" id="cd03789">
    <property type="entry name" value="GT9_LPS_heptosyltransferase"/>
    <property type="match status" value="1"/>
</dbReference>
<keyword evidence="5" id="KW-0328">Glycosyltransferase</keyword>
<dbReference type="STRING" id="29542.A6070_05055"/>
<keyword evidence="7" id="KW-0448">Lipopolysaccharide biosynthesis</keyword>
<dbReference type="SUPFAM" id="SSF53756">
    <property type="entry name" value="UDP-Glycosyltransferase/glycogen phosphorylase"/>
    <property type="match status" value="1"/>
</dbReference>
<protein>
    <recommendedName>
        <fullName evidence="11">Lipopolysaccharide heptosyltransferase 1</fullName>
        <ecNumber evidence="10">2.4.99.23</ecNumber>
    </recommendedName>
    <alternativeName>
        <fullName evidence="12">ADP-heptose:lipopolysaccharide heptosyltransferase I</fullName>
    </alternativeName>
</protein>
<evidence type="ECO:0000256" key="2">
    <source>
        <dbReference type="ARBA" id="ARBA00004713"/>
    </source>
</evidence>
<evidence type="ECO:0000256" key="5">
    <source>
        <dbReference type="ARBA" id="ARBA00022676"/>
    </source>
</evidence>
<evidence type="ECO:0000256" key="9">
    <source>
        <dbReference type="ARBA" id="ARBA00043995"/>
    </source>
</evidence>
<dbReference type="GO" id="GO:0008713">
    <property type="term" value="F:ADP-heptose-lipopolysaccharide heptosyltransferase activity"/>
    <property type="evidence" value="ECO:0007669"/>
    <property type="project" value="TreeGrafter"/>
</dbReference>
<evidence type="ECO:0000256" key="4">
    <source>
        <dbReference type="ARBA" id="ARBA00022519"/>
    </source>
</evidence>
<proteinExistence type="inferred from homology"/>
<dbReference type="GO" id="GO:0009244">
    <property type="term" value="P:lipopolysaccharide core region biosynthetic process"/>
    <property type="evidence" value="ECO:0007669"/>
    <property type="project" value="InterPro"/>
</dbReference>
<keyword evidence="3" id="KW-1003">Cell membrane</keyword>
<evidence type="ECO:0000256" key="12">
    <source>
        <dbReference type="ARBA" id="ARBA00044330"/>
    </source>
</evidence>
<evidence type="ECO:0000256" key="1">
    <source>
        <dbReference type="ARBA" id="ARBA00004515"/>
    </source>
</evidence>
<dbReference type="Pfam" id="PF01075">
    <property type="entry name" value="Glyco_transf_9"/>
    <property type="match status" value="1"/>
</dbReference>
<dbReference type="AlphaFoldDB" id="A0A1L3GHR4"/>
<gene>
    <name evidence="14" type="ORF">A7E75_11045</name>
</gene>
<dbReference type="NCBIfam" id="TIGR02193">
    <property type="entry name" value="heptsyl_trn_I"/>
    <property type="match status" value="1"/>
</dbReference>
<dbReference type="PANTHER" id="PTHR30160:SF19">
    <property type="entry name" value="LIPOPOLYSACCHARIDE HEPTOSYLTRANSFERASE 1"/>
    <property type="match status" value="1"/>
</dbReference>
<keyword evidence="8" id="KW-0472">Membrane</keyword>
<keyword evidence="4" id="KW-0997">Cell inner membrane</keyword>
<sequence length="349" mass="38372">MRVLIVKISALGDVVHALPVLTHIKSAYPETSIDWLVEEAFAPLLDGHPALRRIHRLGLKRWRRQGPGAVWAGVMDTLKELRSERYDLVLDLQGNCKSGLFTLLCGAPRRYGFSSSGVREWPNLLATNHKVQLTAADHHVSDRSLALARAAFPLGTVRSLAGPMSVSPAARTAVEKQLCALGLNGQSLVVLQYGTTWQTKLWPLDSWQDLALRMCREDQLRPVLIWGNDEEHRAAEAISRVTDGRALVWPRGSLQELAALLERADLVVGGDTGPIHIAAALETPTVSIFRVTDASRNGPRGPLHIRLQSPLECSPCLRKDCPRDSECGHSIGVDQVLEASRALLSRRSM</sequence>
<dbReference type="GO" id="GO:0005886">
    <property type="term" value="C:plasma membrane"/>
    <property type="evidence" value="ECO:0007669"/>
    <property type="project" value="UniProtKB-SubCell"/>
</dbReference>
<dbReference type="InterPro" id="IPR002201">
    <property type="entry name" value="Glyco_trans_9"/>
</dbReference>
<reference evidence="14 15" key="1">
    <citation type="journal article" date="2017" name="Genome Announc.">
        <title>Complete Genome Sequences of Two Acetylene-Fermenting Pelobacter acetylenicus Strains.</title>
        <authorList>
            <person name="Sutton J.M."/>
            <person name="Baesman S.M."/>
            <person name="Fierst J.L."/>
            <person name="Poret-Peterson A.T."/>
            <person name="Oremland R.S."/>
            <person name="Dunlap D.S."/>
            <person name="Akob D.M."/>
        </authorList>
    </citation>
    <scope>NUCLEOTIDE SEQUENCE [LARGE SCALE GENOMIC DNA]</scope>
    <source>
        <strain evidence="14 15">DSM 3247</strain>
    </source>
</reference>
<dbReference type="GO" id="GO:0005829">
    <property type="term" value="C:cytosol"/>
    <property type="evidence" value="ECO:0007669"/>
    <property type="project" value="TreeGrafter"/>
</dbReference>
<accession>A0A1L3GHR4</accession>
<keyword evidence="15" id="KW-1185">Reference proteome</keyword>
<evidence type="ECO:0000256" key="7">
    <source>
        <dbReference type="ARBA" id="ARBA00022985"/>
    </source>
</evidence>
<dbReference type="InterPro" id="IPR011908">
    <property type="entry name" value="LipoPS_heptosylTferase-I"/>
</dbReference>
<dbReference type="RefSeq" id="WP_072287337.1">
    <property type="nucleotide sequence ID" value="NZ_CP015455.1"/>
</dbReference>
<dbReference type="PANTHER" id="PTHR30160">
    <property type="entry name" value="TETRAACYLDISACCHARIDE 4'-KINASE-RELATED"/>
    <property type="match status" value="1"/>
</dbReference>
<dbReference type="InterPro" id="IPR051199">
    <property type="entry name" value="LPS_LOS_Heptosyltrfase"/>
</dbReference>
<evidence type="ECO:0000256" key="6">
    <source>
        <dbReference type="ARBA" id="ARBA00022679"/>
    </source>
</evidence>
<organism evidence="14 15">
    <name type="scientific">Syntrophotalea acetylenica</name>
    <name type="common">Pelobacter acetylenicus</name>
    <dbReference type="NCBI Taxonomy" id="29542"/>
    <lineage>
        <taxon>Bacteria</taxon>
        <taxon>Pseudomonadati</taxon>
        <taxon>Thermodesulfobacteriota</taxon>
        <taxon>Desulfuromonadia</taxon>
        <taxon>Desulfuromonadales</taxon>
        <taxon>Syntrophotaleaceae</taxon>
        <taxon>Syntrophotalea</taxon>
    </lineage>
</organism>
<comment type="catalytic activity">
    <reaction evidence="13">
        <text>an alpha-Kdo-(2-&gt;4)-alpha-Kdo-(2-&gt;6)-lipid A + ADP-L-glycero-beta-D-manno-heptose = an L-alpha-D-Hep-(1-&gt;5)-[alpha-Kdo-(2-&gt;4)]-alpha-Kdo-(2-&gt;6)-lipid A + ADP + H(+)</text>
        <dbReference type="Rhea" id="RHEA:74067"/>
        <dbReference type="ChEBI" id="CHEBI:15378"/>
        <dbReference type="ChEBI" id="CHEBI:61506"/>
        <dbReference type="ChEBI" id="CHEBI:176431"/>
        <dbReference type="ChEBI" id="CHEBI:193068"/>
        <dbReference type="ChEBI" id="CHEBI:456216"/>
        <dbReference type="EC" id="2.4.99.23"/>
    </reaction>
</comment>
<name>A0A1L3GHR4_SYNAC</name>
<evidence type="ECO:0000256" key="3">
    <source>
        <dbReference type="ARBA" id="ARBA00022475"/>
    </source>
</evidence>
<evidence type="ECO:0000256" key="11">
    <source>
        <dbReference type="ARBA" id="ARBA00044190"/>
    </source>
</evidence>
<comment type="pathway">
    <text evidence="2">Bacterial outer membrane biogenesis; LPS core biosynthesis.</text>
</comment>
<dbReference type="Gene3D" id="3.40.50.2000">
    <property type="entry name" value="Glycogen Phosphorylase B"/>
    <property type="match status" value="2"/>
</dbReference>
<comment type="similarity">
    <text evidence="9">Belongs to the glycosyltransferase 9 family.</text>
</comment>
<keyword evidence="6 14" id="KW-0808">Transferase</keyword>